<accession>A0ABY1PM02</accession>
<dbReference type="Pfam" id="PF25917">
    <property type="entry name" value="BSH_RND"/>
    <property type="match status" value="1"/>
</dbReference>
<reference evidence="9 10" key="1">
    <citation type="submission" date="2017-05" db="EMBL/GenBank/DDBJ databases">
        <authorList>
            <person name="Varghese N."/>
            <person name="Submissions S."/>
        </authorList>
    </citation>
    <scope>NUCLEOTIDE SEQUENCE [LARGE SCALE GENOMIC DNA]</scope>
    <source>
        <strain evidence="9 10">DSM 15949</strain>
    </source>
</reference>
<feature type="domain" description="Multidrug resistance protein MdtA-like C-terminal permuted SH3" evidence="8">
    <location>
        <begin position="306"/>
        <end position="361"/>
    </location>
</feature>
<feature type="domain" description="CusB-like beta-barrel" evidence="7">
    <location>
        <begin position="224"/>
        <end position="296"/>
    </location>
</feature>
<dbReference type="PANTHER" id="PTHR30469">
    <property type="entry name" value="MULTIDRUG RESISTANCE PROTEIN MDTA"/>
    <property type="match status" value="1"/>
</dbReference>
<dbReference type="EMBL" id="FXTT01000008">
    <property type="protein sequence ID" value="SMP36897.1"/>
    <property type="molecule type" value="Genomic_DNA"/>
</dbReference>
<sequence length="395" mass="40842">MKHLVSLAAAIAVIAAAALSQFGLPGFGLADGTPQVSAGQGEPGGPTSAPGGPGMPRAPGATYVTTAAIEIKPYTDTYSAIGTGVANKSVSLVSDVSGQITDVLVDGTPDVEAGDILIQLDDTVERINADIALTNLDKAQDSLDRYVSLQKANSGVVTDVAMKEAYAEVAVAKGNLALAEDTLSRRAIRAPISGKLGLIDLEPGDYLSSGTQIVTINDTGTILISFELPERAISILETGKPIQAVTLSKPGAFFQGTITAFDSVIDEATRTVTVRAAIENPDGALWPGMTFAVLMEETSEPLAAVPALAMTWSREGTKVWIEENGTVQPLPVTFRKRINDTVWVEGDLDEGTRVVVDGVQKLRPGASVFVSGSGPENASEPDAQPASATAAQVSG</sequence>
<feature type="domain" description="Multidrug resistance protein MdtA-like barrel-sandwich hybrid" evidence="6">
    <location>
        <begin position="89"/>
        <end position="214"/>
    </location>
</feature>
<evidence type="ECO:0000259" key="6">
    <source>
        <dbReference type="Pfam" id="PF25917"/>
    </source>
</evidence>
<dbReference type="Gene3D" id="1.10.287.470">
    <property type="entry name" value="Helix hairpin bin"/>
    <property type="match status" value="1"/>
</dbReference>
<dbReference type="Proteomes" id="UP001157914">
    <property type="component" value="Unassembled WGS sequence"/>
</dbReference>
<dbReference type="InterPro" id="IPR006143">
    <property type="entry name" value="RND_pump_MFP"/>
</dbReference>
<evidence type="ECO:0000256" key="5">
    <source>
        <dbReference type="SAM" id="SignalP"/>
    </source>
</evidence>
<comment type="subcellular location">
    <subcellularLocation>
        <location evidence="1">Cell envelope</location>
    </subcellularLocation>
</comment>
<comment type="caution">
    <text evidence="9">The sequence shown here is derived from an EMBL/GenBank/DDBJ whole genome shotgun (WGS) entry which is preliminary data.</text>
</comment>
<dbReference type="InterPro" id="IPR058792">
    <property type="entry name" value="Beta-barrel_RND_2"/>
</dbReference>
<dbReference type="Pfam" id="PF25954">
    <property type="entry name" value="Beta-barrel_RND_2"/>
    <property type="match status" value="1"/>
</dbReference>
<feature type="compositionally biased region" description="Low complexity" evidence="4">
    <location>
        <begin position="45"/>
        <end position="59"/>
    </location>
</feature>
<dbReference type="InterPro" id="IPR058625">
    <property type="entry name" value="MdtA-like_BSH"/>
</dbReference>
<feature type="region of interest" description="Disordered" evidence="4">
    <location>
        <begin position="370"/>
        <end position="395"/>
    </location>
</feature>
<feature type="chain" id="PRO_5045542175" evidence="5">
    <location>
        <begin position="31"/>
        <end position="395"/>
    </location>
</feature>
<comment type="similarity">
    <text evidence="2">Belongs to the membrane fusion protein (MFP) (TC 8.A.1) family.</text>
</comment>
<dbReference type="InterPro" id="IPR058627">
    <property type="entry name" value="MdtA-like_C"/>
</dbReference>
<evidence type="ECO:0000313" key="9">
    <source>
        <dbReference type="EMBL" id="SMP36897.1"/>
    </source>
</evidence>
<dbReference type="NCBIfam" id="TIGR01730">
    <property type="entry name" value="RND_mfp"/>
    <property type="match status" value="1"/>
</dbReference>
<dbReference type="SUPFAM" id="SSF111369">
    <property type="entry name" value="HlyD-like secretion proteins"/>
    <property type="match status" value="1"/>
</dbReference>
<protein>
    <submittedName>
        <fullName evidence="9">RND family efflux transporter, MFP subunit</fullName>
    </submittedName>
</protein>
<keyword evidence="3" id="KW-0813">Transport</keyword>
<proteinExistence type="inferred from homology"/>
<evidence type="ECO:0000313" key="10">
    <source>
        <dbReference type="Proteomes" id="UP001157914"/>
    </source>
</evidence>
<dbReference type="Pfam" id="PF25967">
    <property type="entry name" value="RND-MFP_C"/>
    <property type="match status" value="1"/>
</dbReference>
<feature type="compositionally biased region" description="Polar residues" evidence="4">
    <location>
        <begin position="386"/>
        <end position="395"/>
    </location>
</feature>
<dbReference type="Gene3D" id="2.40.50.100">
    <property type="match status" value="1"/>
</dbReference>
<evidence type="ECO:0000259" key="8">
    <source>
        <dbReference type="Pfam" id="PF25967"/>
    </source>
</evidence>
<dbReference type="Gene3D" id="2.40.420.20">
    <property type="match status" value="1"/>
</dbReference>
<feature type="signal peptide" evidence="5">
    <location>
        <begin position="1"/>
        <end position="30"/>
    </location>
</feature>
<gene>
    <name evidence="9" type="ORF">SAMN06265374_4360</name>
</gene>
<dbReference type="PANTHER" id="PTHR30469:SF11">
    <property type="entry name" value="BLL4320 PROTEIN"/>
    <property type="match status" value="1"/>
</dbReference>
<evidence type="ECO:0000256" key="3">
    <source>
        <dbReference type="ARBA" id="ARBA00022448"/>
    </source>
</evidence>
<feature type="region of interest" description="Disordered" evidence="4">
    <location>
        <begin position="33"/>
        <end position="59"/>
    </location>
</feature>
<evidence type="ECO:0000256" key="1">
    <source>
        <dbReference type="ARBA" id="ARBA00004196"/>
    </source>
</evidence>
<evidence type="ECO:0000259" key="7">
    <source>
        <dbReference type="Pfam" id="PF25954"/>
    </source>
</evidence>
<evidence type="ECO:0000256" key="4">
    <source>
        <dbReference type="SAM" id="MobiDB-lite"/>
    </source>
</evidence>
<keyword evidence="5" id="KW-0732">Signal</keyword>
<dbReference type="RefSeq" id="WP_155189340.1">
    <property type="nucleotide sequence ID" value="NZ_BAAAEA010000003.1"/>
</dbReference>
<organism evidence="9 10">
    <name type="scientific">Roseibium denhamense</name>
    <dbReference type="NCBI Taxonomy" id="76305"/>
    <lineage>
        <taxon>Bacteria</taxon>
        <taxon>Pseudomonadati</taxon>
        <taxon>Pseudomonadota</taxon>
        <taxon>Alphaproteobacteria</taxon>
        <taxon>Hyphomicrobiales</taxon>
        <taxon>Stappiaceae</taxon>
        <taxon>Roseibium</taxon>
    </lineage>
</organism>
<keyword evidence="10" id="KW-1185">Reference proteome</keyword>
<dbReference type="Gene3D" id="2.40.30.170">
    <property type="match status" value="1"/>
</dbReference>
<name>A0ABY1PM02_9HYPH</name>
<evidence type="ECO:0000256" key="2">
    <source>
        <dbReference type="ARBA" id="ARBA00009477"/>
    </source>
</evidence>